<keyword evidence="2" id="KW-1185">Reference proteome</keyword>
<name>A0ACA9RPS8_9GLOM</name>
<feature type="non-terminal residue" evidence="1">
    <location>
        <position position="1"/>
    </location>
</feature>
<accession>A0ACA9RPS8</accession>
<dbReference type="Proteomes" id="UP000789920">
    <property type="component" value="Unassembled WGS sequence"/>
</dbReference>
<evidence type="ECO:0000313" key="1">
    <source>
        <dbReference type="EMBL" id="CAG8803837.1"/>
    </source>
</evidence>
<dbReference type="EMBL" id="CAJVQC010063657">
    <property type="protein sequence ID" value="CAG8803837.1"/>
    <property type="molecule type" value="Genomic_DNA"/>
</dbReference>
<comment type="caution">
    <text evidence="1">The sequence shown here is derived from an EMBL/GenBank/DDBJ whole genome shotgun (WGS) entry which is preliminary data.</text>
</comment>
<reference evidence="1" key="1">
    <citation type="submission" date="2021-06" db="EMBL/GenBank/DDBJ databases">
        <authorList>
            <person name="Kallberg Y."/>
            <person name="Tangrot J."/>
            <person name="Rosling A."/>
        </authorList>
    </citation>
    <scope>NUCLEOTIDE SEQUENCE</scope>
    <source>
        <strain evidence="1">MA461A</strain>
    </source>
</reference>
<evidence type="ECO:0000313" key="2">
    <source>
        <dbReference type="Proteomes" id="UP000789920"/>
    </source>
</evidence>
<protein>
    <submittedName>
        <fullName evidence="1">6556_t:CDS:1</fullName>
    </submittedName>
</protein>
<sequence length="90" mass="10074">VTIFQSITLQVQTLQNKPNIYDLPIVPAFRNFSAPVQDPSEPHGDNAIFHLKKGIYNSINGKTTNLSVIFEDQDTEDIKDVEDTATIIDD</sequence>
<gene>
    <name evidence="1" type="ORF">RPERSI_LOCUS21598</name>
</gene>
<proteinExistence type="predicted"/>
<organism evidence="1 2">
    <name type="scientific">Racocetra persica</name>
    <dbReference type="NCBI Taxonomy" id="160502"/>
    <lineage>
        <taxon>Eukaryota</taxon>
        <taxon>Fungi</taxon>
        <taxon>Fungi incertae sedis</taxon>
        <taxon>Mucoromycota</taxon>
        <taxon>Glomeromycotina</taxon>
        <taxon>Glomeromycetes</taxon>
        <taxon>Diversisporales</taxon>
        <taxon>Gigasporaceae</taxon>
        <taxon>Racocetra</taxon>
    </lineage>
</organism>